<dbReference type="RefSeq" id="WP_019999742.1">
    <property type="nucleotide sequence ID" value="NZ_CP192219.1"/>
</dbReference>
<dbReference type="Gene3D" id="1.25.40.10">
    <property type="entry name" value="Tetratricopeptide repeat domain"/>
    <property type="match status" value="1"/>
</dbReference>
<dbReference type="EMBL" id="FQZR01000006">
    <property type="protein sequence ID" value="SHJ46820.1"/>
    <property type="molecule type" value="Genomic_DNA"/>
</dbReference>
<dbReference type="Gene3D" id="3.40.50.2300">
    <property type="match status" value="2"/>
</dbReference>
<evidence type="ECO:0000256" key="1">
    <source>
        <dbReference type="SAM" id="Phobius"/>
    </source>
</evidence>
<dbReference type="PROSITE" id="PS51257">
    <property type="entry name" value="PROKAR_LIPOPROTEIN"/>
    <property type="match status" value="1"/>
</dbReference>
<keyword evidence="1" id="KW-0812">Transmembrane</keyword>
<reference evidence="2 3" key="1">
    <citation type="submission" date="2016-11" db="EMBL/GenBank/DDBJ databases">
        <authorList>
            <person name="Varghese N."/>
            <person name="Submissions S."/>
        </authorList>
    </citation>
    <scope>NUCLEOTIDE SEQUENCE [LARGE SCALE GENOMIC DNA]</scope>
    <source>
        <strain evidence="2 3">DSM 17919</strain>
    </source>
</reference>
<keyword evidence="1" id="KW-1133">Transmembrane helix</keyword>
<evidence type="ECO:0000313" key="2">
    <source>
        <dbReference type="EMBL" id="SHJ46820.1"/>
    </source>
</evidence>
<sequence length="735" mass="81893">MKYTSSLSLRGVTITLMVMALTVASLSGCGKQVIVTPQATSPRGAEQQLYKQARAAYDSGDYISASSLFDRLLQKKNLSEPEKRSAWRYFALSTIKSGKAFLGLQALDKWQASQPNAIDTTEWQDAWVLAVKQLPQNKALTILESTYNNTSKPWGLRANAALLLAGVEWKKGNTGAALTSLESLYAKAPNTKYRAALERRLFSELKDADAQLLATLSGFLTPENEITYPYSLILLEKAHRAAGDKQNWPSAWAAIERLRTLGKLADPTIIDSVLAPLQQEFGEPTQGIALALPLTGPYGNIGWKILRGAGIAHWQLTNNGYNFALKVINTESPTWEQELAALPEGFTIVGGPLRKEIFRRIYERDLTEKHAFFSFLSSLPAGTEGNDAWRFFSSPKDQVQTLLNFAQFDLGINKFAALYPNENYGKHMAQLFAELAQQQTQSSVLTASYAPKDPQGWSKNVKNLLIKSDQENKELRAVNGNVENPLYAKMNTGQYEDMPYQPAFQAVFLPDSWKNMESIIPHFFFHQEDRAVFLGTALWEQGLSAGRKLESRYYKLAVFPGIWNPFTPTNASKQLVEEMDDAGLGKPDAWVGLGYDFIRLAASMGSMPADWDDDTVNAELASAQHMDWSIAPITWDADGNATENLFLFRPSKNGFVPVNPESFSNRVNTVRIRHDERIQMMMDEADTKKAEELGISLEEYRRQQATAASSTRPITTAEAEKYGLFSFETTPATSQ</sequence>
<organism evidence="2 3">
    <name type="scientific">Halodesulfovibrio aestuarii</name>
    <dbReference type="NCBI Taxonomy" id="126333"/>
    <lineage>
        <taxon>Bacteria</taxon>
        <taxon>Pseudomonadati</taxon>
        <taxon>Thermodesulfobacteriota</taxon>
        <taxon>Desulfovibrionia</taxon>
        <taxon>Desulfovibrionales</taxon>
        <taxon>Desulfovibrionaceae</taxon>
        <taxon>Halodesulfovibrio</taxon>
    </lineage>
</organism>
<dbReference type="InterPro" id="IPR011990">
    <property type="entry name" value="TPR-like_helical_dom_sf"/>
</dbReference>
<dbReference type="InterPro" id="IPR028082">
    <property type="entry name" value="Peripla_BP_I"/>
</dbReference>
<feature type="transmembrane region" description="Helical" evidence="1">
    <location>
        <begin position="7"/>
        <end position="28"/>
    </location>
</feature>
<evidence type="ECO:0000313" key="3">
    <source>
        <dbReference type="Proteomes" id="UP000184001"/>
    </source>
</evidence>
<keyword evidence="1" id="KW-0472">Membrane</keyword>
<protein>
    <recommendedName>
        <fullName evidence="4">Penicillin-binding protein activator</fullName>
    </recommendedName>
</protein>
<dbReference type="SUPFAM" id="SSF53822">
    <property type="entry name" value="Periplasmic binding protein-like I"/>
    <property type="match status" value="1"/>
</dbReference>
<dbReference type="AlphaFoldDB" id="A0A8G2CB35"/>
<gene>
    <name evidence="2" type="ORF">SAMN05660830_02505</name>
</gene>
<accession>A0A8G2CB35</accession>
<dbReference type="CDD" id="cd06339">
    <property type="entry name" value="PBP1_YraM_LppC_lipoprotein-like"/>
    <property type="match status" value="1"/>
</dbReference>
<evidence type="ECO:0008006" key="4">
    <source>
        <dbReference type="Google" id="ProtNLM"/>
    </source>
</evidence>
<name>A0A8G2CB35_9BACT</name>
<dbReference type="Proteomes" id="UP000184001">
    <property type="component" value="Unassembled WGS sequence"/>
</dbReference>
<proteinExistence type="predicted"/>
<comment type="caution">
    <text evidence="2">The sequence shown here is derived from an EMBL/GenBank/DDBJ whole genome shotgun (WGS) entry which is preliminary data.</text>
</comment>